<organism evidence="2 3">
    <name type="scientific">Acaulospora morrowiae</name>
    <dbReference type="NCBI Taxonomy" id="94023"/>
    <lineage>
        <taxon>Eukaryota</taxon>
        <taxon>Fungi</taxon>
        <taxon>Fungi incertae sedis</taxon>
        <taxon>Mucoromycota</taxon>
        <taxon>Glomeromycotina</taxon>
        <taxon>Glomeromycetes</taxon>
        <taxon>Diversisporales</taxon>
        <taxon>Acaulosporaceae</taxon>
        <taxon>Acaulospora</taxon>
    </lineage>
</organism>
<evidence type="ECO:0000313" key="2">
    <source>
        <dbReference type="EMBL" id="CAG8694934.1"/>
    </source>
</evidence>
<feature type="region of interest" description="Disordered" evidence="1">
    <location>
        <begin position="19"/>
        <end position="47"/>
    </location>
</feature>
<sequence length="257" mass="29643">DSKKFDIRRLNEFERVLQIHHNNSDESDQQSMASQASNHSSTSSDQAENKYTLEEMCHTIAIGTRKLGGILGRRRHKAFMKEVKSERSRIVNKLKCYWKGMVAERKRGPGKKGKGKENINTEGTSTQPLNVRVLRKRNHVDYSEVDFSDVDSHVGDVEKRNWNGLRKKKNELEVRIVELERSARENIELRSRVAKLEQKLSQNDSRSKDAIASEEKSNHIAKSNKDTSEIRPKELTLTITNLQLMSHLLKRKILTIL</sequence>
<proteinExistence type="predicted"/>
<accession>A0A9N9EW87</accession>
<name>A0A9N9EW87_9GLOM</name>
<protein>
    <submittedName>
        <fullName evidence="2">3678_t:CDS:1</fullName>
    </submittedName>
</protein>
<dbReference type="EMBL" id="CAJVPV010015912">
    <property type="protein sequence ID" value="CAG8694934.1"/>
    <property type="molecule type" value="Genomic_DNA"/>
</dbReference>
<gene>
    <name evidence="2" type="ORF">AMORRO_LOCUS11807</name>
</gene>
<keyword evidence="3" id="KW-1185">Reference proteome</keyword>
<dbReference type="AlphaFoldDB" id="A0A9N9EW87"/>
<feature type="region of interest" description="Disordered" evidence="1">
    <location>
        <begin position="199"/>
        <end position="227"/>
    </location>
</feature>
<dbReference type="OrthoDB" id="2428333at2759"/>
<feature type="compositionally biased region" description="Low complexity" evidence="1">
    <location>
        <begin position="29"/>
        <end position="46"/>
    </location>
</feature>
<feature type="compositionally biased region" description="Basic and acidic residues" evidence="1">
    <location>
        <begin position="205"/>
        <end position="227"/>
    </location>
</feature>
<evidence type="ECO:0000313" key="3">
    <source>
        <dbReference type="Proteomes" id="UP000789342"/>
    </source>
</evidence>
<reference evidence="2" key="1">
    <citation type="submission" date="2021-06" db="EMBL/GenBank/DDBJ databases">
        <authorList>
            <person name="Kallberg Y."/>
            <person name="Tangrot J."/>
            <person name="Rosling A."/>
        </authorList>
    </citation>
    <scope>NUCLEOTIDE SEQUENCE</scope>
    <source>
        <strain evidence="2">CL551</strain>
    </source>
</reference>
<feature type="region of interest" description="Disordered" evidence="1">
    <location>
        <begin position="105"/>
        <end position="124"/>
    </location>
</feature>
<dbReference type="Proteomes" id="UP000789342">
    <property type="component" value="Unassembled WGS sequence"/>
</dbReference>
<feature type="non-terminal residue" evidence="2">
    <location>
        <position position="1"/>
    </location>
</feature>
<evidence type="ECO:0000256" key="1">
    <source>
        <dbReference type="SAM" id="MobiDB-lite"/>
    </source>
</evidence>
<comment type="caution">
    <text evidence="2">The sequence shown here is derived from an EMBL/GenBank/DDBJ whole genome shotgun (WGS) entry which is preliminary data.</text>
</comment>